<reference evidence="2 3" key="1">
    <citation type="submission" date="2015-03" db="EMBL/GenBank/DDBJ databases">
        <authorList>
            <person name="Morales-Cruz A."/>
            <person name="Amrine K.C."/>
            <person name="Cantu D."/>
        </authorList>
    </citation>
    <scope>NUCLEOTIDE SEQUENCE [LARGE SCALE GENOMIC DNA]</scope>
    <source>
        <strain evidence="2">DS831</strain>
    </source>
</reference>
<dbReference type="Proteomes" id="UP000034182">
    <property type="component" value="Unassembled WGS sequence"/>
</dbReference>
<dbReference type="PANTHER" id="PTHR34776:SF1">
    <property type="entry name" value="F17F16.3 PROTEIN"/>
    <property type="match status" value="1"/>
</dbReference>
<evidence type="ECO:0000313" key="2">
    <source>
        <dbReference type="EMBL" id="KKY26327.1"/>
    </source>
</evidence>
<evidence type="ECO:0000256" key="1">
    <source>
        <dbReference type="SAM" id="MobiDB-lite"/>
    </source>
</evidence>
<feature type="compositionally biased region" description="Acidic residues" evidence="1">
    <location>
        <begin position="60"/>
        <end position="72"/>
    </location>
</feature>
<feature type="compositionally biased region" description="Basic and acidic residues" evidence="1">
    <location>
        <begin position="363"/>
        <end position="390"/>
    </location>
</feature>
<feature type="compositionally biased region" description="Basic and acidic residues" evidence="1">
    <location>
        <begin position="132"/>
        <end position="142"/>
    </location>
</feature>
<organism evidence="2 3">
    <name type="scientific">Diplodia seriata</name>
    <dbReference type="NCBI Taxonomy" id="420778"/>
    <lineage>
        <taxon>Eukaryota</taxon>
        <taxon>Fungi</taxon>
        <taxon>Dikarya</taxon>
        <taxon>Ascomycota</taxon>
        <taxon>Pezizomycotina</taxon>
        <taxon>Dothideomycetes</taxon>
        <taxon>Dothideomycetes incertae sedis</taxon>
        <taxon>Botryosphaeriales</taxon>
        <taxon>Botryosphaeriaceae</taxon>
        <taxon>Diplodia</taxon>
    </lineage>
</organism>
<comment type="caution">
    <text evidence="2">The sequence shown here is derived from an EMBL/GenBank/DDBJ whole genome shotgun (WGS) entry which is preliminary data.</text>
</comment>
<proteinExistence type="predicted"/>
<evidence type="ECO:0008006" key="4">
    <source>
        <dbReference type="Google" id="ProtNLM"/>
    </source>
</evidence>
<dbReference type="EMBL" id="LAQI01000032">
    <property type="protein sequence ID" value="KKY26327.1"/>
    <property type="molecule type" value="Genomic_DNA"/>
</dbReference>
<reference evidence="2 3" key="2">
    <citation type="submission" date="2015-05" db="EMBL/GenBank/DDBJ databases">
        <title>Distinctive expansion of gene families associated with plant cell wall degradation and secondary metabolism in the genomes of grapevine trunk pathogens.</title>
        <authorList>
            <person name="Lawrence D.P."/>
            <person name="Travadon R."/>
            <person name="Rolshausen P.E."/>
            <person name="Baumgartner K."/>
        </authorList>
    </citation>
    <scope>NUCLEOTIDE SEQUENCE [LARGE SCALE GENOMIC DNA]</scope>
    <source>
        <strain evidence="2">DS831</strain>
    </source>
</reference>
<name>A0A0G2EUH8_9PEZI</name>
<gene>
    <name evidence="2" type="ORF">UCDDS831_g01402</name>
</gene>
<protein>
    <recommendedName>
        <fullName evidence="4">BTB domain transcription factor</fullName>
    </recommendedName>
</protein>
<feature type="region of interest" description="Disordered" evidence="1">
    <location>
        <begin position="1"/>
        <end position="142"/>
    </location>
</feature>
<feature type="compositionally biased region" description="Basic and acidic residues" evidence="1">
    <location>
        <begin position="109"/>
        <end position="124"/>
    </location>
</feature>
<dbReference type="PANTHER" id="PTHR34776">
    <property type="entry name" value="F17F16.3 PROTEIN"/>
    <property type="match status" value="1"/>
</dbReference>
<feature type="compositionally biased region" description="Basic and acidic residues" evidence="1">
    <location>
        <begin position="47"/>
        <end position="59"/>
    </location>
</feature>
<dbReference type="AlphaFoldDB" id="A0A0G2EUH8"/>
<evidence type="ECO:0000313" key="3">
    <source>
        <dbReference type="Proteomes" id="UP000034182"/>
    </source>
</evidence>
<sequence length="419" mass="46293">MVSSTRQSARLAEKGDNEPTAEQEQTSPKGTKRKADTASPNKGRGSKKAEPEKKQKTLEETIDDAGAPDDVDMIQAGKAVEATDINAESKGEEAAQNGKQTSQEGLEQDSSKQEDPNVEEKESSATETGGAVKHDSEREDKVPTSIVEKGVIYFFTRKRIGVDDAEGPEDLQRTFFVLRPIPKDAKLGAGPMEDSENNRLFALPKKVLPKSHNDRFMAFVEKGQTTIKNLKDTFFAGATHETKTQGTREVPQATPIGEGIYAITETGRSSHLAYMLTIPTELGEVQKEMGLRNQGSFVMSVKNPERKGPASAQLPQGPDLPKEMIAEFRGLAWVSVKPQYLNYDNVQILLIGEGTDDNFGKAVEPKSKDQKEGKDEPQEELEKLEHEDELRVEHLHGNDTVFDDLKISKNEYPQVPTTW</sequence>
<accession>A0A0G2EUH8</accession>
<feature type="compositionally biased region" description="Polar residues" evidence="1">
    <location>
        <begin position="20"/>
        <end position="29"/>
    </location>
</feature>
<feature type="region of interest" description="Disordered" evidence="1">
    <location>
        <begin position="357"/>
        <end position="390"/>
    </location>
</feature>